<dbReference type="Gene3D" id="3.30.1330.30">
    <property type="match status" value="1"/>
</dbReference>
<evidence type="ECO:0000256" key="4">
    <source>
        <dbReference type="ARBA" id="ARBA00023043"/>
    </source>
</evidence>
<evidence type="ECO:0000256" key="2">
    <source>
        <dbReference type="ARBA" id="ARBA00022737"/>
    </source>
</evidence>
<accession>A0AAV2ZF01</accession>
<evidence type="ECO:0000256" key="1">
    <source>
        <dbReference type="ARBA" id="ARBA00007337"/>
    </source>
</evidence>
<evidence type="ECO:0000313" key="10">
    <source>
        <dbReference type="Proteomes" id="UP001146120"/>
    </source>
</evidence>
<dbReference type="Pfam" id="PF12796">
    <property type="entry name" value="Ank_2"/>
    <property type="match status" value="2"/>
</dbReference>
<dbReference type="SMART" id="SM00248">
    <property type="entry name" value="ANK"/>
    <property type="match status" value="7"/>
</dbReference>
<reference evidence="9" key="2">
    <citation type="journal article" date="2023" name="Microbiol Resour">
        <title>Decontamination and Annotation of the Draft Genome Sequence of the Oomycete Lagenidium giganteum ARSEF 373.</title>
        <authorList>
            <person name="Morgan W.R."/>
            <person name="Tartar A."/>
        </authorList>
    </citation>
    <scope>NUCLEOTIDE SEQUENCE</scope>
    <source>
        <strain evidence="9">ARSEF 373</strain>
    </source>
</reference>
<dbReference type="InterPro" id="IPR001921">
    <property type="entry name" value="Ribosomal_eL8_euk"/>
</dbReference>
<evidence type="ECO:0000256" key="7">
    <source>
        <dbReference type="SAM" id="MobiDB-lite"/>
    </source>
</evidence>
<dbReference type="InterPro" id="IPR036770">
    <property type="entry name" value="Ankyrin_rpt-contain_sf"/>
</dbReference>
<dbReference type="PANTHER" id="PTHR24173:SF74">
    <property type="entry name" value="ANKYRIN REPEAT DOMAIN-CONTAINING PROTEIN 16"/>
    <property type="match status" value="1"/>
</dbReference>
<dbReference type="AlphaFoldDB" id="A0AAV2ZF01"/>
<comment type="similarity">
    <text evidence="1">Belongs to the eukaryotic ribosomal protein eL8 family.</text>
</comment>
<gene>
    <name evidence="9" type="ORF">N0F65_010066</name>
</gene>
<dbReference type="PROSITE" id="PS01082">
    <property type="entry name" value="RIBOSOMAL_L7AE"/>
    <property type="match status" value="1"/>
</dbReference>
<name>A0AAV2ZF01_9STRA</name>
<feature type="domain" description="Ribosomal protein eL8/eL30/eS12/Gadd45" evidence="8">
    <location>
        <begin position="372"/>
        <end position="451"/>
    </location>
</feature>
<comment type="caution">
    <text evidence="9">The sequence shown here is derived from an EMBL/GenBank/DDBJ whole genome shotgun (WGS) entry which is preliminary data.</text>
</comment>
<dbReference type="SUPFAM" id="SSF55315">
    <property type="entry name" value="L30e-like"/>
    <property type="match status" value="1"/>
</dbReference>
<feature type="repeat" description="ANK" evidence="6">
    <location>
        <begin position="189"/>
        <end position="221"/>
    </location>
</feature>
<evidence type="ECO:0000256" key="3">
    <source>
        <dbReference type="ARBA" id="ARBA00022980"/>
    </source>
</evidence>
<dbReference type="Proteomes" id="UP001146120">
    <property type="component" value="Unassembled WGS sequence"/>
</dbReference>
<evidence type="ECO:0000313" key="9">
    <source>
        <dbReference type="EMBL" id="DBA04470.1"/>
    </source>
</evidence>
<dbReference type="FunFam" id="3.30.1330.30:FF:000003">
    <property type="entry name" value="60S ribosomal protein L7a"/>
    <property type="match status" value="1"/>
</dbReference>
<feature type="compositionally biased region" description="Low complexity" evidence="7">
    <location>
        <begin position="249"/>
        <end position="268"/>
    </location>
</feature>
<feature type="region of interest" description="Disordered" evidence="7">
    <location>
        <begin position="249"/>
        <end position="276"/>
    </location>
</feature>
<feature type="repeat" description="ANK" evidence="6">
    <location>
        <begin position="154"/>
        <end position="188"/>
    </location>
</feature>
<feature type="repeat" description="ANK" evidence="6">
    <location>
        <begin position="45"/>
        <end position="77"/>
    </location>
</feature>
<dbReference type="PANTHER" id="PTHR24173">
    <property type="entry name" value="ANKYRIN REPEAT CONTAINING"/>
    <property type="match status" value="1"/>
</dbReference>
<keyword evidence="3" id="KW-0689">Ribosomal protein</keyword>
<dbReference type="GO" id="GO:1990904">
    <property type="term" value="C:ribonucleoprotein complex"/>
    <property type="evidence" value="ECO:0007669"/>
    <property type="project" value="UniProtKB-KW"/>
</dbReference>
<dbReference type="GO" id="GO:0005840">
    <property type="term" value="C:ribosome"/>
    <property type="evidence" value="ECO:0007669"/>
    <property type="project" value="UniProtKB-KW"/>
</dbReference>
<dbReference type="PROSITE" id="PS50088">
    <property type="entry name" value="ANK_REPEAT"/>
    <property type="match status" value="4"/>
</dbReference>
<dbReference type="PRINTS" id="PR01415">
    <property type="entry name" value="ANKYRIN"/>
</dbReference>
<evidence type="ECO:0000256" key="5">
    <source>
        <dbReference type="ARBA" id="ARBA00023274"/>
    </source>
</evidence>
<dbReference type="Pfam" id="PF01248">
    <property type="entry name" value="Ribosomal_L7Ae"/>
    <property type="match status" value="1"/>
</dbReference>
<reference evidence="9" key="1">
    <citation type="submission" date="2022-11" db="EMBL/GenBank/DDBJ databases">
        <authorList>
            <person name="Morgan W.R."/>
            <person name="Tartar A."/>
        </authorList>
    </citation>
    <scope>NUCLEOTIDE SEQUENCE</scope>
    <source>
        <strain evidence="9">ARSEF 373</strain>
    </source>
</reference>
<dbReference type="InterPro" id="IPR018492">
    <property type="entry name" value="Ribosomal_eL8/Nhp2"/>
</dbReference>
<dbReference type="InterPro" id="IPR002110">
    <property type="entry name" value="Ankyrin_rpt"/>
</dbReference>
<dbReference type="PROSITE" id="PS50297">
    <property type="entry name" value="ANK_REP_REGION"/>
    <property type="match status" value="4"/>
</dbReference>
<dbReference type="Pfam" id="PF13857">
    <property type="entry name" value="Ank_5"/>
    <property type="match status" value="1"/>
</dbReference>
<dbReference type="SUPFAM" id="SSF48403">
    <property type="entry name" value="Ankyrin repeat"/>
    <property type="match status" value="1"/>
</dbReference>
<keyword evidence="4 6" id="KW-0040">ANK repeat</keyword>
<feature type="repeat" description="ANK" evidence="6">
    <location>
        <begin position="121"/>
        <end position="153"/>
    </location>
</feature>
<keyword evidence="2" id="KW-0677">Repeat</keyword>
<protein>
    <recommendedName>
        <fullName evidence="8">Ribosomal protein eL8/eL30/eS12/Gadd45 domain-containing protein</fullName>
    </recommendedName>
</protein>
<organism evidence="9 10">
    <name type="scientific">Lagenidium giganteum</name>
    <dbReference type="NCBI Taxonomy" id="4803"/>
    <lineage>
        <taxon>Eukaryota</taxon>
        <taxon>Sar</taxon>
        <taxon>Stramenopiles</taxon>
        <taxon>Oomycota</taxon>
        <taxon>Peronosporomycetes</taxon>
        <taxon>Pythiales</taxon>
        <taxon>Pythiaceae</taxon>
    </lineage>
</organism>
<dbReference type="InterPro" id="IPR004038">
    <property type="entry name" value="Ribosomal_eL8/eL30/eS12/Gad45"/>
</dbReference>
<keyword evidence="10" id="KW-1185">Reference proteome</keyword>
<dbReference type="Gene3D" id="1.25.40.20">
    <property type="entry name" value="Ankyrin repeat-containing domain"/>
    <property type="match status" value="2"/>
</dbReference>
<evidence type="ECO:0000259" key="8">
    <source>
        <dbReference type="Pfam" id="PF01248"/>
    </source>
</evidence>
<dbReference type="PRINTS" id="PR00882">
    <property type="entry name" value="RIBOSOMALL7A"/>
</dbReference>
<dbReference type="EMBL" id="DAKRPA010000008">
    <property type="protein sequence ID" value="DBA04470.1"/>
    <property type="molecule type" value="Genomic_DNA"/>
</dbReference>
<dbReference type="GO" id="GO:0042254">
    <property type="term" value="P:ribosome biogenesis"/>
    <property type="evidence" value="ECO:0007669"/>
    <property type="project" value="InterPro"/>
</dbReference>
<proteinExistence type="inferred from homology"/>
<sequence>MSFNRAATSQTEELFTACENGDHLAVAELLKDPNTDINWHRSLSYGATPLIVAIANGHSEIVQLLLDAGADLGELKTPDRNSPLHEAAFRGEPEIMQQLLIKIPLDSNQHMTSLVNLQNQFGNTPLHNAARTGNEQCVGYLLDAEAKVSIRNVNGSLPLHHACYCEKPNIKVARLLIEAGSDVNEQDEQGYTPLMIAAKKDQKDIVQYLLKQGADSKAKNVMGEDALHFATLRENKELIELLDKKVKKTTSTTTTAKTTKAAKPSSGKPVKNPLFQSTPKNFRLGGDIQPKRDVSRFVRWPRYVRIQRQRKILYQRLKVPPSVNQFTNTLDKNVAADLFKLLLKYQPETKVAKTERLRNIAAGKEEASAPPAVLKFGLNHVTSLIENKKAKMVVIAHNVNPIELVVFLPALCRKMDIPYCIVKGKARLGQLVHMKTAAVVALTHVNKEDKAKFDSLNQAFKAKFTDDAATRRKWGGGIMGLKTQKKLELRAKAIAAEQAKKAQY</sequence>
<dbReference type="InterPro" id="IPR029064">
    <property type="entry name" value="Ribosomal_eL30-like_sf"/>
</dbReference>
<keyword evidence="5" id="KW-0687">Ribonucleoprotein</keyword>
<evidence type="ECO:0000256" key="6">
    <source>
        <dbReference type="PROSITE-ProRule" id="PRU00023"/>
    </source>
</evidence>
<dbReference type="PRINTS" id="PR00881">
    <property type="entry name" value="L7ARS6FAMILY"/>
</dbReference>
<dbReference type="InterPro" id="IPR004037">
    <property type="entry name" value="Ribosomal_eL8-like_CS"/>
</dbReference>